<name>A0A8S9NV43_BRACR</name>
<dbReference type="Proteomes" id="UP000712600">
    <property type="component" value="Unassembled WGS sequence"/>
</dbReference>
<comment type="caution">
    <text evidence="1">The sequence shown here is derived from an EMBL/GenBank/DDBJ whole genome shotgun (WGS) entry which is preliminary data.</text>
</comment>
<dbReference type="EMBL" id="QGKX02001521">
    <property type="protein sequence ID" value="KAF3508848.1"/>
    <property type="molecule type" value="Genomic_DNA"/>
</dbReference>
<reference evidence="1" key="1">
    <citation type="submission" date="2019-12" db="EMBL/GenBank/DDBJ databases">
        <title>Genome sequencing and annotation of Brassica cretica.</title>
        <authorList>
            <person name="Studholme D.J."/>
            <person name="Sarris P."/>
        </authorList>
    </citation>
    <scope>NUCLEOTIDE SEQUENCE</scope>
    <source>
        <strain evidence="1">PFS-109/04</strain>
        <tissue evidence="1">Leaf</tissue>
    </source>
</reference>
<proteinExistence type="predicted"/>
<gene>
    <name evidence="1" type="ORF">F2Q69_00007613</name>
</gene>
<protein>
    <submittedName>
        <fullName evidence="1">Uncharacterized protein</fullName>
    </submittedName>
</protein>
<accession>A0A8S9NV43</accession>
<evidence type="ECO:0000313" key="1">
    <source>
        <dbReference type="EMBL" id="KAF3508848.1"/>
    </source>
</evidence>
<sequence length="100" mass="11829">MLERWLVMYEQTVRKLWQSERYNDNLCFLPVKAFENTCYALHLEFQPKKCKAYEMLNGGARTSWYSSSIKAVWNLDMLKAMKHMQLIAGSDEGEVFAHEE</sequence>
<evidence type="ECO:0000313" key="2">
    <source>
        <dbReference type="Proteomes" id="UP000712600"/>
    </source>
</evidence>
<dbReference type="AlphaFoldDB" id="A0A8S9NV43"/>
<organism evidence="1 2">
    <name type="scientific">Brassica cretica</name>
    <name type="common">Mustard</name>
    <dbReference type="NCBI Taxonomy" id="69181"/>
    <lineage>
        <taxon>Eukaryota</taxon>
        <taxon>Viridiplantae</taxon>
        <taxon>Streptophyta</taxon>
        <taxon>Embryophyta</taxon>
        <taxon>Tracheophyta</taxon>
        <taxon>Spermatophyta</taxon>
        <taxon>Magnoliopsida</taxon>
        <taxon>eudicotyledons</taxon>
        <taxon>Gunneridae</taxon>
        <taxon>Pentapetalae</taxon>
        <taxon>rosids</taxon>
        <taxon>malvids</taxon>
        <taxon>Brassicales</taxon>
        <taxon>Brassicaceae</taxon>
        <taxon>Brassiceae</taxon>
        <taxon>Brassica</taxon>
    </lineage>
</organism>